<dbReference type="InterPro" id="IPR036397">
    <property type="entry name" value="RNaseH_sf"/>
</dbReference>
<comment type="caution">
    <text evidence="2">The sequence shown here is derived from an EMBL/GenBank/DDBJ whole genome shotgun (WGS) entry which is preliminary data.</text>
</comment>
<dbReference type="PANTHER" id="PTHR24559:SF431">
    <property type="entry name" value="RNA-DIRECTED DNA POLYMERASE HOMOLOG"/>
    <property type="match status" value="1"/>
</dbReference>
<feature type="domain" description="Reverse transcriptase" evidence="1">
    <location>
        <begin position="1"/>
        <end position="80"/>
    </location>
</feature>
<organism evidence="2">
    <name type="scientific">Sesamum radiatum</name>
    <name type="common">Black benniseed</name>
    <dbReference type="NCBI Taxonomy" id="300843"/>
    <lineage>
        <taxon>Eukaryota</taxon>
        <taxon>Viridiplantae</taxon>
        <taxon>Streptophyta</taxon>
        <taxon>Embryophyta</taxon>
        <taxon>Tracheophyta</taxon>
        <taxon>Spermatophyta</taxon>
        <taxon>Magnoliopsida</taxon>
        <taxon>eudicotyledons</taxon>
        <taxon>Gunneridae</taxon>
        <taxon>Pentapetalae</taxon>
        <taxon>asterids</taxon>
        <taxon>lamiids</taxon>
        <taxon>Lamiales</taxon>
        <taxon>Pedaliaceae</taxon>
        <taxon>Sesamum</taxon>
    </lineage>
</organism>
<proteinExistence type="predicted"/>
<name>A0AAW2T722_SESRA</name>
<dbReference type="InterPro" id="IPR000477">
    <property type="entry name" value="RT_dom"/>
</dbReference>
<dbReference type="GO" id="GO:0003676">
    <property type="term" value="F:nucleic acid binding"/>
    <property type="evidence" value="ECO:0007669"/>
    <property type="project" value="InterPro"/>
</dbReference>
<dbReference type="SUPFAM" id="SSF56672">
    <property type="entry name" value="DNA/RNA polymerases"/>
    <property type="match status" value="1"/>
</dbReference>
<reference evidence="2" key="1">
    <citation type="submission" date="2020-06" db="EMBL/GenBank/DDBJ databases">
        <authorList>
            <person name="Li T."/>
            <person name="Hu X."/>
            <person name="Zhang T."/>
            <person name="Song X."/>
            <person name="Zhang H."/>
            <person name="Dai N."/>
            <person name="Sheng W."/>
            <person name="Hou X."/>
            <person name="Wei L."/>
        </authorList>
    </citation>
    <scope>NUCLEOTIDE SEQUENCE</scope>
    <source>
        <strain evidence="2">G02</strain>
        <tissue evidence="2">Leaf</tissue>
    </source>
</reference>
<dbReference type="CDD" id="cd01647">
    <property type="entry name" value="RT_LTR"/>
    <property type="match status" value="1"/>
</dbReference>
<dbReference type="InterPro" id="IPR043502">
    <property type="entry name" value="DNA/RNA_pol_sf"/>
</dbReference>
<protein>
    <submittedName>
        <fullName evidence="2">Transposon Tf2-12 polyprotein</fullName>
    </submittedName>
</protein>
<dbReference type="AlphaFoldDB" id="A0AAW2T722"/>
<dbReference type="Gene3D" id="3.30.70.270">
    <property type="match status" value="2"/>
</dbReference>
<dbReference type="PROSITE" id="PS50878">
    <property type="entry name" value="RT_POL"/>
    <property type="match status" value="1"/>
</dbReference>
<dbReference type="PANTHER" id="PTHR24559">
    <property type="entry name" value="TRANSPOSON TY3-I GAG-POL POLYPROTEIN"/>
    <property type="match status" value="1"/>
</dbReference>
<dbReference type="Gene3D" id="3.30.420.10">
    <property type="entry name" value="Ribonuclease H-like superfamily/Ribonuclease H"/>
    <property type="match status" value="1"/>
</dbReference>
<dbReference type="InterPro" id="IPR043128">
    <property type="entry name" value="Rev_trsase/Diguanyl_cyclase"/>
</dbReference>
<evidence type="ECO:0000259" key="1">
    <source>
        <dbReference type="PROSITE" id="PS50878"/>
    </source>
</evidence>
<sequence>MCPIQHDATYQRLVNRMFKELIRSTMEVYVDDMLVKSKEEKDHLEHLEKAFSIMREFGMKLNPTKCTFGVRGGKFLGYLVSERGIEANSEKIEAIMRLPSPKTIKDVQILTGKIASLNEFIARSADRNLPFFKTLRHIKAFEWSEECEKALQELKVYLATPLLLANIAVRETLYVYLVLSKNAVSSVLVKDGEGDFIDELSGEPHEYNKGRRVYETREWSMVQYLKKVKEMMAKFDKYQIHQILREENERADALSKFGAAATEVKERKASVFVNEVPTIEEVVNVVEKKE</sequence>
<dbReference type="EMBL" id="JACGWJ010000009">
    <property type="protein sequence ID" value="KAL0400317.1"/>
    <property type="molecule type" value="Genomic_DNA"/>
</dbReference>
<dbReference type="Pfam" id="PF00078">
    <property type="entry name" value="RVT_1"/>
    <property type="match status" value="1"/>
</dbReference>
<gene>
    <name evidence="2" type="ORF">Sradi_2375000</name>
</gene>
<accession>A0AAW2T722</accession>
<reference evidence="2" key="2">
    <citation type="journal article" date="2024" name="Plant">
        <title>Genomic evolution and insights into agronomic trait innovations of Sesamum species.</title>
        <authorList>
            <person name="Miao H."/>
            <person name="Wang L."/>
            <person name="Qu L."/>
            <person name="Liu H."/>
            <person name="Sun Y."/>
            <person name="Le M."/>
            <person name="Wang Q."/>
            <person name="Wei S."/>
            <person name="Zheng Y."/>
            <person name="Lin W."/>
            <person name="Duan Y."/>
            <person name="Cao H."/>
            <person name="Xiong S."/>
            <person name="Wang X."/>
            <person name="Wei L."/>
            <person name="Li C."/>
            <person name="Ma Q."/>
            <person name="Ju M."/>
            <person name="Zhao R."/>
            <person name="Li G."/>
            <person name="Mu C."/>
            <person name="Tian Q."/>
            <person name="Mei H."/>
            <person name="Zhang T."/>
            <person name="Gao T."/>
            <person name="Zhang H."/>
        </authorList>
    </citation>
    <scope>NUCLEOTIDE SEQUENCE</scope>
    <source>
        <strain evidence="2">G02</strain>
    </source>
</reference>
<dbReference type="InterPro" id="IPR053134">
    <property type="entry name" value="RNA-dir_DNA_polymerase"/>
</dbReference>
<evidence type="ECO:0000313" key="2">
    <source>
        <dbReference type="EMBL" id="KAL0400317.1"/>
    </source>
</evidence>